<organism evidence="1 2">
    <name type="scientific">Glarea lozoyensis (strain ATCC 20868 / MF5171)</name>
    <dbReference type="NCBI Taxonomy" id="1116229"/>
    <lineage>
        <taxon>Eukaryota</taxon>
        <taxon>Fungi</taxon>
        <taxon>Dikarya</taxon>
        <taxon>Ascomycota</taxon>
        <taxon>Pezizomycotina</taxon>
        <taxon>Leotiomycetes</taxon>
        <taxon>Helotiales</taxon>
        <taxon>Helotiaceae</taxon>
        <taxon>Glarea</taxon>
    </lineage>
</organism>
<proteinExistence type="predicted"/>
<evidence type="ECO:0000313" key="2">
    <source>
        <dbReference type="Proteomes" id="UP000016922"/>
    </source>
</evidence>
<dbReference type="AlphaFoldDB" id="S3E0E5"/>
<gene>
    <name evidence="1" type="ORF">GLAREA_12095</name>
</gene>
<dbReference type="KEGG" id="glz:GLAREA_12095"/>
<evidence type="ECO:0008006" key="3">
    <source>
        <dbReference type="Google" id="ProtNLM"/>
    </source>
</evidence>
<dbReference type="EMBL" id="KE145360">
    <property type="protein sequence ID" value="EPE32013.1"/>
    <property type="molecule type" value="Genomic_DNA"/>
</dbReference>
<name>S3E0E5_GLAL2</name>
<dbReference type="Proteomes" id="UP000016922">
    <property type="component" value="Unassembled WGS sequence"/>
</dbReference>
<keyword evidence="2" id="KW-1185">Reference proteome</keyword>
<evidence type="ECO:0000313" key="1">
    <source>
        <dbReference type="EMBL" id="EPE32013.1"/>
    </source>
</evidence>
<dbReference type="OMA" id="HPHLSIM"/>
<dbReference type="RefSeq" id="XP_008081068.1">
    <property type="nucleotide sequence ID" value="XM_008082877.1"/>
</dbReference>
<reference evidence="1 2" key="1">
    <citation type="journal article" date="2013" name="BMC Genomics">
        <title>Genomics-driven discovery of the pneumocandin biosynthetic gene cluster in the fungus Glarea lozoyensis.</title>
        <authorList>
            <person name="Chen L."/>
            <person name="Yue Q."/>
            <person name="Zhang X."/>
            <person name="Xiang M."/>
            <person name="Wang C."/>
            <person name="Li S."/>
            <person name="Che Y."/>
            <person name="Ortiz-Lopez F.J."/>
            <person name="Bills G.F."/>
            <person name="Liu X."/>
            <person name="An Z."/>
        </authorList>
    </citation>
    <scope>NUCLEOTIDE SEQUENCE [LARGE SCALE GENOMIC DNA]</scope>
    <source>
        <strain evidence="2">ATCC 20868 / MF5171</strain>
    </source>
</reference>
<dbReference type="eggNOG" id="ENOG502S8K0">
    <property type="taxonomic scope" value="Eukaryota"/>
</dbReference>
<dbReference type="InterPro" id="IPR025444">
    <property type="entry name" value="Monooxy_af470"/>
</dbReference>
<dbReference type="HOGENOM" id="CLU_053354_1_0_1"/>
<sequence length="256" mass="28710">MAFSNFRLLYFRDDLRMSTWLLIGASLQAALLVVLPPSRAILPTAILLSFRIAKSLLVQLGFLRDDSLDNVRLGKLSTQIPRADGSLAAEPSDQEVVVMISGARRFAPGFQEISGLFGDMWREASRNREKWGFMGKTSTLFATETDSGNSMCWISYWKSMAHLQAFALGPAHRKGWDLFTATSKKNPHIGIMHETYAVPKGHWETVYLNFTPFGMGQTKHLTDDSKKEGRTVSALREANKQTWSRMSTRMGRGDSV</sequence>
<accession>S3E0E5</accession>
<dbReference type="Pfam" id="PF13826">
    <property type="entry name" value="Monooxy_af470-like"/>
    <property type="match status" value="1"/>
</dbReference>
<dbReference type="GeneID" id="19471136"/>
<dbReference type="OrthoDB" id="3202396at2759"/>
<protein>
    <recommendedName>
        <fullName evidence="3">Dimeric alpha+beta barrel</fullName>
    </recommendedName>
</protein>